<protein>
    <submittedName>
        <fullName evidence="2">Uncharacterized protein</fullName>
    </submittedName>
</protein>
<feature type="compositionally biased region" description="Polar residues" evidence="1">
    <location>
        <begin position="104"/>
        <end position="120"/>
    </location>
</feature>
<feature type="region of interest" description="Disordered" evidence="1">
    <location>
        <begin position="85"/>
        <end position="144"/>
    </location>
</feature>
<name>A0A6S6PQ42_ACEAC</name>
<evidence type="ECO:0000313" key="3">
    <source>
        <dbReference type="Proteomes" id="UP000515220"/>
    </source>
</evidence>
<accession>A0A6S6PQ42</accession>
<proteinExistence type="predicted"/>
<evidence type="ECO:0000313" key="2">
    <source>
        <dbReference type="EMBL" id="BCI68801.1"/>
    </source>
</evidence>
<dbReference type="RefSeq" id="WP_145995974.1">
    <property type="nucleotide sequence ID" value="NZ_AP023326.1"/>
</dbReference>
<gene>
    <name evidence="2" type="ORF">AAJCM20276_34250</name>
</gene>
<sequence length="167" mass="18976">MSRKTISRSQVSLREAFDRARQDVSRGSLSRWMRANYELLEREWPAGRVDWAIFMQVVQDLDLRDTRDNPPNLAAVKKLWQRLKAENSRPTPFSASLLRRRESVNSGSVATRSEQTSGESMPTPPASPEDTRPAFPVKQHSMDSVLDAIDRHTLPMPAVRKAPGKHD</sequence>
<reference evidence="2 3" key="1">
    <citation type="submission" date="2020-07" db="EMBL/GenBank/DDBJ databases">
        <title>Complete Genome Sequence of an acetic acid bacterium, Acetobacter aceti JCM20276.</title>
        <authorList>
            <person name="Hirose Y."/>
            <person name="Mihara H."/>
        </authorList>
    </citation>
    <scope>NUCLEOTIDE SEQUENCE [LARGE SCALE GENOMIC DNA]</scope>
    <source>
        <strain evidence="2 3">JCM20276</strain>
    </source>
</reference>
<dbReference type="AlphaFoldDB" id="A0A6S6PQ42"/>
<dbReference type="EMBL" id="AP023326">
    <property type="protein sequence ID" value="BCI68801.1"/>
    <property type="molecule type" value="Genomic_DNA"/>
</dbReference>
<evidence type="ECO:0000256" key="1">
    <source>
        <dbReference type="SAM" id="MobiDB-lite"/>
    </source>
</evidence>
<dbReference type="Proteomes" id="UP000515220">
    <property type="component" value="Chromosome"/>
</dbReference>
<organism evidence="2 3">
    <name type="scientific">Acetobacter aceti</name>
    <dbReference type="NCBI Taxonomy" id="435"/>
    <lineage>
        <taxon>Bacteria</taxon>
        <taxon>Pseudomonadati</taxon>
        <taxon>Pseudomonadota</taxon>
        <taxon>Alphaproteobacteria</taxon>
        <taxon>Acetobacterales</taxon>
        <taxon>Acetobacteraceae</taxon>
        <taxon>Acetobacter</taxon>
        <taxon>Acetobacter subgen. Acetobacter</taxon>
    </lineage>
</organism>